<accession>A0A9Q5HZT6</accession>
<protein>
    <submittedName>
        <fullName evidence="2">Uncharacterized protein</fullName>
    </submittedName>
</protein>
<organism evidence="2 3">
    <name type="scientific">Sanghuangporus baumii</name>
    <name type="common">Phellinus baumii</name>
    <dbReference type="NCBI Taxonomy" id="108892"/>
    <lineage>
        <taxon>Eukaryota</taxon>
        <taxon>Fungi</taxon>
        <taxon>Dikarya</taxon>
        <taxon>Basidiomycota</taxon>
        <taxon>Agaricomycotina</taxon>
        <taxon>Agaricomycetes</taxon>
        <taxon>Hymenochaetales</taxon>
        <taxon>Hymenochaetaceae</taxon>
        <taxon>Sanghuangporus</taxon>
    </lineage>
</organism>
<feature type="compositionally biased region" description="Basic and acidic residues" evidence="1">
    <location>
        <begin position="19"/>
        <end position="38"/>
    </location>
</feature>
<dbReference type="EMBL" id="LNZH02000165">
    <property type="protein sequence ID" value="OCB89066.1"/>
    <property type="molecule type" value="Genomic_DNA"/>
</dbReference>
<dbReference type="OrthoDB" id="3358750at2759"/>
<feature type="compositionally biased region" description="Basic and acidic residues" evidence="1">
    <location>
        <begin position="98"/>
        <end position="107"/>
    </location>
</feature>
<gene>
    <name evidence="2" type="ORF">A7U60_g3749</name>
</gene>
<keyword evidence="3" id="KW-1185">Reference proteome</keyword>
<evidence type="ECO:0000313" key="2">
    <source>
        <dbReference type="EMBL" id="OCB89066.1"/>
    </source>
</evidence>
<feature type="compositionally biased region" description="Polar residues" evidence="1">
    <location>
        <begin position="1"/>
        <end position="15"/>
    </location>
</feature>
<reference evidence="2" key="1">
    <citation type="submission" date="2016-06" db="EMBL/GenBank/DDBJ databases">
        <title>Draft Genome sequence of the fungus Inonotus baumii.</title>
        <authorList>
            <person name="Zhu H."/>
            <person name="Lin W."/>
        </authorList>
    </citation>
    <scope>NUCLEOTIDE SEQUENCE</scope>
    <source>
        <strain evidence="2">821</strain>
    </source>
</reference>
<proteinExistence type="predicted"/>
<dbReference type="PANTHER" id="PTHR39475:SF1">
    <property type="entry name" value="CONIDIATION-SPECIFIC PROTEIN 6"/>
    <property type="match status" value="1"/>
</dbReference>
<feature type="region of interest" description="Disordered" evidence="1">
    <location>
        <begin position="1"/>
        <end position="120"/>
    </location>
</feature>
<dbReference type="AlphaFoldDB" id="A0A9Q5HZT6"/>
<feature type="compositionally biased region" description="Basic and acidic residues" evidence="1">
    <location>
        <begin position="49"/>
        <end position="86"/>
    </location>
</feature>
<dbReference type="Proteomes" id="UP000757232">
    <property type="component" value="Unassembled WGS sequence"/>
</dbReference>
<evidence type="ECO:0000313" key="3">
    <source>
        <dbReference type="Proteomes" id="UP000757232"/>
    </source>
</evidence>
<dbReference type="PANTHER" id="PTHR39475">
    <property type="entry name" value="CONIDIATION-SPECIFIC PROTEIN 6"/>
    <property type="match status" value="1"/>
</dbReference>
<comment type="caution">
    <text evidence="2">The sequence shown here is derived from an EMBL/GenBank/DDBJ whole genome shotgun (WGS) entry which is preliminary data.</text>
</comment>
<evidence type="ECO:0000256" key="1">
    <source>
        <dbReference type="SAM" id="MobiDB-lite"/>
    </source>
</evidence>
<sequence>MSSGAMQSNVGNPQVYNDGDQRTYTREEKEAITEHAPTRYEAGQANSHRSLDSKDERSIGNRLDAEAKKRGHDVPREVEALKKDPRAPAMMHGNEPSRGAEIDAELKAEDEEQLRKKGKM</sequence>
<name>A0A9Q5HZT6_SANBA</name>